<dbReference type="SUPFAM" id="SSF90123">
    <property type="entry name" value="ABC transporter transmembrane region"/>
    <property type="match status" value="1"/>
</dbReference>
<dbReference type="PANTHER" id="PTHR24223:SF173">
    <property type="entry name" value="ATP-BINDING CASSETTE SUB-FAMILY C MEMBER 9"/>
    <property type="match status" value="1"/>
</dbReference>
<feature type="transmembrane region" description="Helical" evidence="8">
    <location>
        <begin position="391"/>
        <end position="410"/>
    </location>
</feature>
<dbReference type="EMBL" id="JAHRIM010033173">
    <property type="protein sequence ID" value="MEQ2265623.1"/>
    <property type="molecule type" value="Genomic_DNA"/>
</dbReference>
<keyword evidence="1" id="KW-0813">Transport</keyword>
<reference evidence="10 11" key="1">
    <citation type="submission" date="2021-06" db="EMBL/GenBank/DDBJ databases">
        <authorList>
            <person name="Palmer J.M."/>
        </authorList>
    </citation>
    <scope>NUCLEOTIDE SEQUENCE [LARGE SCALE GENOMIC DNA]</scope>
    <source>
        <strain evidence="10 11">XR_2019</strain>
        <tissue evidence="10">Muscle</tissue>
    </source>
</reference>
<evidence type="ECO:0000313" key="11">
    <source>
        <dbReference type="Proteomes" id="UP001444071"/>
    </source>
</evidence>
<protein>
    <submittedName>
        <fullName evidence="10">ATP-binding cassette, sub-C (CFTR MRP), member 9</fullName>
    </submittedName>
</protein>
<dbReference type="PROSITE" id="PS50929">
    <property type="entry name" value="ABC_TM1F"/>
    <property type="match status" value="1"/>
</dbReference>
<sequence>IIAMKDGSVLREGTLKDIQTHDTELYDHWKTLMNRQDQELEKDIQQDSQTTLERKTLRRAFYSREPKNQMDDEDEEEEEEEEDDDNFSTTTSRRSKIPWKMCWCYLSSGGFFMVFLMVSSKLLKHSVIVAIDYCLALWTSTTANHTGSDIKNRTSLTNSSTSTDSADASPQPENELYYLHVFFVLCAAGITLCLITSLSVEFLGLSAATNLHHNLLNKIIHAPIRFFDVTPLGQILNRFSADTNIIDQHIPPTLESLTRSTLLCLSAIGVIASITPAFLVALVPLAVAFYFIQKYFRVASKDLQDLDDSTQLPLLCHFSETAEGLTTIRAFRHEARFKQRMLELTDTNNTAYLFLSAANRWLEVRTDYLGAVIVLTVAVASIWAGRPAGGLVGLGLTYALTITNYLNWVVRNLADLEVQMAAVKKVNSFLSTESENYEGSM</sequence>
<accession>A0ABV0W7Q9</accession>
<feature type="transmembrane region" description="Helical" evidence="8">
    <location>
        <begin position="102"/>
        <end position="123"/>
    </location>
</feature>
<feature type="region of interest" description="Disordered" evidence="7">
    <location>
        <begin position="149"/>
        <end position="170"/>
    </location>
</feature>
<dbReference type="InterPro" id="IPR050173">
    <property type="entry name" value="ABC_transporter_C-like"/>
</dbReference>
<dbReference type="InterPro" id="IPR011527">
    <property type="entry name" value="ABC1_TM_dom"/>
</dbReference>
<evidence type="ECO:0000256" key="7">
    <source>
        <dbReference type="SAM" id="MobiDB-lite"/>
    </source>
</evidence>
<keyword evidence="3" id="KW-0547">Nucleotide-binding</keyword>
<dbReference type="PANTHER" id="PTHR24223">
    <property type="entry name" value="ATP-BINDING CASSETTE SUB-FAMILY C"/>
    <property type="match status" value="1"/>
</dbReference>
<evidence type="ECO:0000313" key="10">
    <source>
        <dbReference type="EMBL" id="MEQ2265623.1"/>
    </source>
</evidence>
<keyword evidence="5 8" id="KW-1133">Transmembrane helix</keyword>
<feature type="transmembrane region" description="Helical" evidence="8">
    <location>
        <begin position="177"/>
        <end position="200"/>
    </location>
</feature>
<evidence type="ECO:0000256" key="5">
    <source>
        <dbReference type="ARBA" id="ARBA00022989"/>
    </source>
</evidence>
<keyword evidence="11" id="KW-1185">Reference proteome</keyword>
<dbReference type="Pfam" id="PF00664">
    <property type="entry name" value="ABC_membrane"/>
    <property type="match status" value="1"/>
</dbReference>
<dbReference type="CDD" id="cd18602">
    <property type="entry name" value="ABC_6TM_SUR1_D2_like"/>
    <property type="match status" value="1"/>
</dbReference>
<feature type="compositionally biased region" description="Acidic residues" evidence="7">
    <location>
        <begin position="71"/>
        <end position="86"/>
    </location>
</feature>
<dbReference type="Gene3D" id="1.20.1560.10">
    <property type="entry name" value="ABC transporter type 1, transmembrane domain"/>
    <property type="match status" value="1"/>
</dbReference>
<feature type="region of interest" description="Disordered" evidence="7">
    <location>
        <begin position="63"/>
        <end position="91"/>
    </location>
</feature>
<evidence type="ECO:0000259" key="9">
    <source>
        <dbReference type="PROSITE" id="PS50929"/>
    </source>
</evidence>
<name>A0ABV0W7Q9_9TELE</name>
<feature type="non-terminal residue" evidence="10">
    <location>
        <position position="1"/>
    </location>
</feature>
<evidence type="ECO:0000256" key="3">
    <source>
        <dbReference type="ARBA" id="ARBA00022741"/>
    </source>
</evidence>
<evidence type="ECO:0000256" key="6">
    <source>
        <dbReference type="ARBA" id="ARBA00023136"/>
    </source>
</evidence>
<proteinExistence type="predicted"/>
<feature type="compositionally biased region" description="Low complexity" evidence="7">
    <location>
        <begin position="154"/>
        <end position="169"/>
    </location>
</feature>
<feature type="domain" description="ABC transmembrane type-1" evidence="9">
    <location>
        <begin position="163"/>
        <end position="417"/>
    </location>
</feature>
<evidence type="ECO:0000256" key="8">
    <source>
        <dbReference type="SAM" id="Phobius"/>
    </source>
</evidence>
<comment type="caution">
    <text evidence="10">The sequence shown here is derived from an EMBL/GenBank/DDBJ whole genome shotgun (WGS) entry which is preliminary data.</text>
</comment>
<dbReference type="GO" id="GO:0005524">
    <property type="term" value="F:ATP binding"/>
    <property type="evidence" value="ECO:0007669"/>
    <property type="project" value="UniProtKB-KW"/>
</dbReference>
<evidence type="ECO:0000256" key="1">
    <source>
        <dbReference type="ARBA" id="ARBA00022448"/>
    </source>
</evidence>
<evidence type="ECO:0000256" key="4">
    <source>
        <dbReference type="ARBA" id="ARBA00022840"/>
    </source>
</evidence>
<feature type="transmembrane region" description="Helical" evidence="8">
    <location>
        <begin position="368"/>
        <end position="385"/>
    </location>
</feature>
<evidence type="ECO:0000256" key="2">
    <source>
        <dbReference type="ARBA" id="ARBA00022692"/>
    </source>
</evidence>
<dbReference type="Proteomes" id="UP001444071">
    <property type="component" value="Unassembled WGS sequence"/>
</dbReference>
<organism evidence="10 11">
    <name type="scientific">Xenotaenia resolanae</name>
    <dbReference type="NCBI Taxonomy" id="208358"/>
    <lineage>
        <taxon>Eukaryota</taxon>
        <taxon>Metazoa</taxon>
        <taxon>Chordata</taxon>
        <taxon>Craniata</taxon>
        <taxon>Vertebrata</taxon>
        <taxon>Euteleostomi</taxon>
        <taxon>Actinopterygii</taxon>
        <taxon>Neopterygii</taxon>
        <taxon>Teleostei</taxon>
        <taxon>Neoteleostei</taxon>
        <taxon>Acanthomorphata</taxon>
        <taxon>Ovalentaria</taxon>
        <taxon>Atherinomorphae</taxon>
        <taxon>Cyprinodontiformes</taxon>
        <taxon>Goodeidae</taxon>
        <taxon>Xenotaenia</taxon>
    </lineage>
</organism>
<keyword evidence="4 10" id="KW-0067">ATP-binding</keyword>
<dbReference type="InterPro" id="IPR036640">
    <property type="entry name" value="ABC1_TM_sf"/>
</dbReference>
<feature type="non-terminal residue" evidence="10">
    <location>
        <position position="441"/>
    </location>
</feature>
<feature type="transmembrane region" description="Helical" evidence="8">
    <location>
        <begin position="262"/>
        <end position="292"/>
    </location>
</feature>
<gene>
    <name evidence="10" type="primary">ABCC9_4</name>
    <name evidence="10" type="ORF">XENORESO_010152</name>
</gene>
<keyword evidence="2 8" id="KW-0812">Transmembrane</keyword>
<keyword evidence="6 8" id="KW-0472">Membrane</keyword>